<evidence type="ECO:0000256" key="1">
    <source>
        <dbReference type="SAM" id="Phobius"/>
    </source>
</evidence>
<sequence>MLQILLGILLLSRRFMKKVLQFLRQMLHLLVHSRPPGLAQMQTISSLLQLRALVLVILLVISLLHQT</sequence>
<keyword evidence="1" id="KW-0812">Transmembrane</keyword>
<dbReference type="EMBL" id="GBRH01177875">
    <property type="protein sequence ID" value="JAE20021.1"/>
    <property type="molecule type" value="Transcribed_RNA"/>
</dbReference>
<reference evidence="2" key="2">
    <citation type="journal article" date="2015" name="Data Brief">
        <title>Shoot transcriptome of the giant reed, Arundo donax.</title>
        <authorList>
            <person name="Barrero R.A."/>
            <person name="Guerrero F.D."/>
            <person name="Moolhuijzen P."/>
            <person name="Goolsby J.A."/>
            <person name="Tidwell J."/>
            <person name="Bellgard S.E."/>
            <person name="Bellgard M.I."/>
        </authorList>
    </citation>
    <scope>NUCLEOTIDE SEQUENCE</scope>
    <source>
        <tissue evidence="2">Shoot tissue taken approximately 20 cm above the soil surface</tissue>
    </source>
</reference>
<evidence type="ECO:0000313" key="2">
    <source>
        <dbReference type="EMBL" id="JAE20021.1"/>
    </source>
</evidence>
<keyword evidence="1" id="KW-1133">Transmembrane helix</keyword>
<protein>
    <submittedName>
        <fullName evidence="2">Uncharacterized protein</fullName>
    </submittedName>
</protein>
<feature type="transmembrane region" description="Helical" evidence="1">
    <location>
        <begin position="41"/>
        <end position="64"/>
    </location>
</feature>
<organism evidence="2">
    <name type="scientific">Arundo donax</name>
    <name type="common">Giant reed</name>
    <name type="synonym">Donax arundinaceus</name>
    <dbReference type="NCBI Taxonomy" id="35708"/>
    <lineage>
        <taxon>Eukaryota</taxon>
        <taxon>Viridiplantae</taxon>
        <taxon>Streptophyta</taxon>
        <taxon>Embryophyta</taxon>
        <taxon>Tracheophyta</taxon>
        <taxon>Spermatophyta</taxon>
        <taxon>Magnoliopsida</taxon>
        <taxon>Liliopsida</taxon>
        <taxon>Poales</taxon>
        <taxon>Poaceae</taxon>
        <taxon>PACMAD clade</taxon>
        <taxon>Arundinoideae</taxon>
        <taxon>Arundineae</taxon>
        <taxon>Arundo</taxon>
    </lineage>
</organism>
<name>A0A0A9GBU7_ARUDO</name>
<accession>A0A0A9GBU7</accession>
<proteinExistence type="predicted"/>
<keyword evidence="1" id="KW-0472">Membrane</keyword>
<dbReference type="AlphaFoldDB" id="A0A0A9GBU7"/>
<reference evidence="2" key="1">
    <citation type="submission" date="2014-09" db="EMBL/GenBank/DDBJ databases">
        <authorList>
            <person name="Magalhaes I.L.F."/>
            <person name="Oliveira U."/>
            <person name="Santos F.R."/>
            <person name="Vidigal T.H.D.A."/>
            <person name="Brescovit A.D."/>
            <person name="Santos A.J."/>
        </authorList>
    </citation>
    <scope>NUCLEOTIDE SEQUENCE</scope>
    <source>
        <tissue evidence="2">Shoot tissue taken approximately 20 cm above the soil surface</tissue>
    </source>
</reference>